<evidence type="ECO:0000313" key="2">
    <source>
        <dbReference type="EnsemblMetazoa" id="HelroP177100"/>
    </source>
</evidence>
<gene>
    <name evidence="2" type="primary">20206081</name>
    <name evidence="1" type="ORF">HELRODRAFT_177100</name>
</gene>
<name>T1FB82_HELRO</name>
<reference evidence="3" key="1">
    <citation type="submission" date="2012-12" db="EMBL/GenBank/DDBJ databases">
        <authorList>
            <person name="Hellsten U."/>
            <person name="Grimwood J."/>
            <person name="Chapman J.A."/>
            <person name="Shapiro H."/>
            <person name="Aerts A."/>
            <person name="Otillar R.P."/>
            <person name="Terry A.Y."/>
            <person name="Boore J.L."/>
            <person name="Simakov O."/>
            <person name="Marletaz F."/>
            <person name="Cho S.-J."/>
            <person name="Edsinger-Gonzales E."/>
            <person name="Havlak P."/>
            <person name="Kuo D.-H."/>
            <person name="Larsson T."/>
            <person name="Lv J."/>
            <person name="Arendt D."/>
            <person name="Savage R."/>
            <person name="Osoegawa K."/>
            <person name="de Jong P."/>
            <person name="Lindberg D.R."/>
            <person name="Seaver E.C."/>
            <person name="Weisblat D.A."/>
            <person name="Putnam N.H."/>
            <person name="Grigoriev I.V."/>
            <person name="Rokhsar D.S."/>
        </authorList>
    </citation>
    <scope>NUCLEOTIDE SEQUENCE</scope>
</reference>
<dbReference type="InParanoid" id="T1FB82"/>
<dbReference type="EMBL" id="AMQM01005937">
    <property type="status" value="NOT_ANNOTATED_CDS"/>
    <property type="molecule type" value="Genomic_DNA"/>
</dbReference>
<sequence length="112" mass="13214">MGDLKAKVGLEKIYDVFGPHGKGERNGREENLSQNDEIKVRYNVEVRNRLRLLIENVNKSKHEILKDALIESSKMIFVTELRKRQKWIAKSIISLINDRYKRLDKTFKKMSI</sequence>
<dbReference type="CTD" id="20206081"/>
<reference evidence="1 3" key="2">
    <citation type="journal article" date="2013" name="Nature">
        <title>Insights into bilaterian evolution from three spiralian genomes.</title>
        <authorList>
            <person name="Simakov O."/>
            <person name="Marletaz F."/>
            <person name="Cho S.J."/>
            <person name="Edsinger-Gonzales E."/>
            <person name="Havlak P."/>
            <person name="Hellsten U."/>
            <person name="Kuo D.H."/>
            <person name="Larsson T."/>
            <person name="Lv J."/>
            <person name="Arendt D."/>
            <person name="Savage R."/>
            <person name="Osoegawa K."/>
            <person name="de Jong P."/>
            <person name="Grimwood J."/>
            <person name="Chapman J.A."/>
            <person name="Shapiro H."/>
            <person name="Aerts A."/>
            <person name="Otillar R.P."/>
            <person name="Terry A.Y."/>
            <person name="Boore J.L."/>
            <person name="Grigoriev I.V."/>
            <person name="Lindberg D.R."/>
            <person name="Seaver E.C."/>
            <person name="Weisblat D.A."/>
            <person name="Putnam N.H."/>
            <person name="Rokhsar D.S."/>
        </authorList>
    </citation>
    <scope>NUCLEOTIDE SEQUENCE</scope>
</reference>
<dbReference type="KEGG" id="hro:HELRODRAFT_177100"/>
<dbReference type="Proteomes" id="UP000015101">
    <property type="component" value="Unassembled WGS sequence"/>
</dbReference>
<dbReference type="RefSeq" id="XP_009023569.1">
    <property type="nucleotide sequence ID" value="XM_009025321.1"/>
</dbReference>
<proteinExistence type="predicted"/>
<dbReference type="GeneID" id="20206081"/>
<evidence type="ECO:0000313" key="3">
    <source>
        <dbReference type="Proteomes" id="UP000015101"/>
    </source>
</evidence>
<evidence type="ECO:0000313" key="1">
    <source>
        <dbReference type="EMBL" id="ESN98223.1"/>
    </source>
</evidence>
<dbReference type="EMBL" id="KB097182">
    <property type="protein sequence ID" value="ESN98223.1"/>
    <property type="molecule type" value="Genomic_DNA"/>
</dbReference>
<protein>
    <submittedName>
        <fullName evidence="1 2">Uncharacterized protein</fullName>
    </submittedName>
</protein>
<dbReference type="EnsemblMetazoa" id="HelroT177100">
    <property type="protein sequence ID" value="HelroP177100"/>
    <property type="gene ID" value="HelroG177100"/>
</dbReference>
<keyword evidence="3" id="KW-1185">Reference proteome</keyword>
<reference evidence="2" key="3">
    <citation type="submission" date="2015-06" db="UniProtKB">
        <authorList>
            <consortium name="EnsemblMetazoa"/>
        </authorList>
    </citation>
    <scope>IDENTIFICATION</scope>
</reference>
<accession>T1FB82</accession>
<dbReference type="AlphaFoldDB" id="T1FB82"/>
<organism evidence="2 3">
    <name type="scientific">Helobdella robusta</name>
    <name type="common">Californian leech</name>
    <dbReference type="NCBI Taxonomy" id="6412"/>
    <lineage>
        <taxon>Eukaryota</taxon>
        <taxon>Metazoa</taxon>
        <taxon>Spiralia</taxon>
        <taxon>Lophotrochozoa</taxon>
        <taxon>Annelida</taxon>
        <taxon>Clitellata</taxon>
        <taxon>Hirudinea</taxon>
        <taxon>Rhynchobdellida</taxon>
        <taxon>Glossiphoniidae</taxon>
        <taxon>Helobdella</taxon>
    </lineage>
</organism>
<dbReference type="HOGENOM" id="CLU_2148532_0_0_1"/>